<evidence type="ECO:0000313" key="2">
    <source>
        <dbReference type="EMBL" id="GIG33464.1"/>
    </source>
</evidence>
<dbReference type="AlphaFoldDB" id="A0A7Y9JZ79"/>
<accession>A0A7Y9JZ79</accession>
<feature type="compositionally biased region" description="Basic and acidic residues" evidence="1">
    <location>
        <begin position="41"/>
        <end position="56"/>
    </location>
</feature>
<evidence type="ECO:0000256" key="1">
    <source>
        <dbReference type="SAM" id="MobiDB-lite"/>
    </source>
</evidence>
<dbReference type="PANTHER" id="PTHR33361:SF2">
    <property type="entry name" value="DUF885 DOMAIN-CONTAINING PROTEIN"/>
    <property type="match status" value="1"/>
</dbReference>
<evidence type="ECO:0000313" key="5">
    <source>
        <dbReference type="Proteomes" id="UP000618382"/>
    </source>
</evidence>
<name>A0A7Y9JZ79_9CELL</name>
<sequence>MTILPSTPVRQATPVDAVADAHVAAAARLNPVEATHAGVPGHDRELPDHSPDGWAARDDQRRSTLLALEGLSPADEVDEVTLAAMRFALRTEIDLHAAGEDERRLNNISSPSQQVASVFDLMPTATVQDWDDIAARLRAVPASLGGYVTSLRESAAHGRTAAVRQVHAVAEQARELADPQASAFTRLVAGSTGVVGDDGALRADLDRAVAGAREAYGELARFLEQELAPQAPVEDAVGRDRYTLWSRHFLGAGVDLDETYAWGLAELERVVAEQRELAAQIAGPGASVADAVAALDADPARRLTGTAALQAWMQATSDEAVAVLDGTHFEIPEPVRTLECRIAPSSSGAIYYTGPSDDFSRPGRMWWSVPADVTEFSTWRERTTVYHEGVPGHHLQIAQAVHERATLNSWRRLGAWTSGHGEGWALYAERLMADLGFLDDPGDRLGMLDGQALRAARVVFDLGIHLGLPAPAAWGGTWTPDTGWDFLRAHVNMAESFVRFEHTRYLGWPGQAPSYKVGQRLWEQARDAAAASAAASGQPFDLRDFHARALRLGSVPLEVLPSALGV</sequence>
<dbReference type="Pfam" id="PF05960">
    <property type="entry name" value="DUF885"/>
    <property type="match status" value="1"/>
</dbReference>
<keyword evidence="5" id="KW-1185">Reference proteome</keyword>
<dbReference type="PANTHER" id="PTHR33361">
    <property type="entry name" value="GLR0591 PROTEIN"/>
    <property type="match status" value="1"/>
</dbReference>
<dbReference type="EMBL" id="JACCBK010000001">
    <property type="protein sequence ID" value="NYD87587.1"/>
    <property type="molecule type" value="Genomic_DNA"/>
</dbReference>
<dbReference type="EMBL" id="BONN01000007">
    <property type="protein sequence ID" value="GIG33464.1"/>
    <property type="molecule type" value="Genomic_DNA"/>
</dbReference>
<dbReference type="InterPro" id="IPR010281">
    <property type="entry name" value="DUF885"/>
</dbReference>
<organism evidence="3 4">
    <name type="scientific">Cellulomonas oligotrophica</name>
    <dbReference type="NCBI Taxonomy" id="931536"/>
    <lineage>
        <taxon>Bacteria</taxon>
        <taxon>Bacillati</taxon>
        <taxon>Actinomycetota</taxon>
        <taxon>Actinomycetes</taxon>
        <taxon>Micrococcales</taxon>
        <taxon>Cellulomonadaceae</taxon>
        <taxon>Cellulomonas</taxon>
    </lineage>
</organism>
<evidence type="ECO:0000313" key="4">
    <source>
        <dbReference type="Proteomes" id="UP000577956"/>
    </source>
</evidence>
<evidence type="ECO:0000313" key="3">
    <source>
        <dbReference type="EMBL" id="NYD87587.1"/>
    </source>
</evidence>
<proteinExistence type="predicted"/>
<comment type="caution">
    <text evidence="3">The sequence shown here is derived from an EMBL/GenBank/DDBJ whole genome shotgun (WGS) entry which is preliminary data.</text>
</comment>
<protein>
    <submittedName>
        <fullName evidence="3">Uncharacterized protein (DUF885 family)</fullName>
    </submittedName>
</protein>
<dbReference type="Proteomes" id="UP000577956">
    <property type="component" value="Unassembled WGS sequence"/>
</dbReference>
<feature type="region of interest" description="Disordered" evidence="1">
    <location>
        <begin position="36"/>
        <end position="56"/>
    </location>
</feature>
<gene>
    <name evidence="3" type="ORF">BKA21_003136</name>
    <name evidence="2" type="ORF">Col01nite_26230</name>
</gene>
<reference evidence="3 4" key="1">
    <citation type="submission" date="2020-07" db="EMBL/GenBank/DDBJ databases">
        <title>Sequencing the genomes of 1000 actinobacteria strains.</title>
        <authorList>
            <person name="Klenk H.-P."/>
        </authorList>
    </citation>
    <scope>NUCLEOTIDE SEQUENCE [LARGE SCALE GENOMIC DNA]</scope>
    <source>
        <strain evidence="3 4">DSM 24482</strain>
    </source>
</reference>
<reference evidence="2 5" key="2">
    <citation type="submission" date="2021-01" db="EMBL/GenBank/DDBJ databases">
        <title>Whole genome shotgun sequence of Cellulomonas oligotrophica NBRC 109435.</title>
        <authorList>
            <person name="Komaki H."/>
            <person name="Tamura T."/>
        </authorList>
    </citation>
    <scope>NUCLEOTIDE SEQUENCE [LARGE SCALE GENOMIC DNA]</scope>
    <source>
        <strain evidence="2 5">NBRC 109435</strain>
    </source>
</reference>
<dbReference type="Proteomes" id="UP000618382">
    <property type="component" value="Unassembled WGS sequence"/>
</dbReference>